<evidence type="ECO:0000313" key="1">
    <source>
        <dbReference type="EMBL" id="AOZ73262.1"/>
    </source>
</evidence>
<dbReference type="RefSeq" id="WP_071164725.1">
    <property type="nucleotide sequence ID" value="NZ_CP017812.1"/>
</dbReference>
<dbReference type="KEGG" id="avu:BK816_08170"/>
<accession>A0A1D9MLT9</accession>
<reference evidence="1 2" key="1">
    <citation type="submission" date="2016-10" db="EMBL/GenBank/DDBJ databases">
        <title>Actinomyces aegypiusis sp. nov., isolated from the Aegypius monachus in Qinghai Tibet Plateau China.</title>
        <authorList>
            <person name="Wang Y."/>
        </authorList>
    </citation>
    <scope>NUCLEOTIDE SEQUENCE [LARGE SCALE GENOMIC DNA]</scope>
    <source>
        <strain evidence="1 2">VUL4_3</strain>
    </source>
</reference>
<organism evidence="1 2">
    <name type="scientific">Boudabousia tangfeifanii</name>
    <dbReference type="NCBI Taxonomy" id="1912795"/>
    <lineage>
        <taxon>Bacteria</taxon>
        <taxon>Bacillati</taxon>
        <taxon>Actinomycetota</taxon>
        <taxon>Actinomycetes</taxon>
        <taxon>Actinomycetales</taxon>
        <taxon>Actinomycetaceae</taxon>
        <taxon>Boudabousia</taxon>
    </lineage>
</organism>
<dbReference type="EMBL" id="CP017812">
    <property type="protein sequence ID" value="AOZ73262.1"/>
    <property type="molecule type" value="Genomic_DNA"/>
</dbReference>
<dbReference type="STRING" id="1912795.BK816_08170"/>
<keyword evidence="2" id="KW-1185">Reference proteome</keyword>
<dbReference type="AlphaFoldDB" id="A0A1D9MLT9"/>
<evidence type="ECO:0000313" key="2">
    <source>
        <dbReference type="Proteomes" id="UP000176288"/>
    </source>
</evidence>
<dbReference type="Proteomes" id="UP000176288">
    <property type="component" value="Chromosome"/>
</dbReference>
<proteinExistence type="predicted"/>
<protein>
    <submittedName>
        <fullName evidence="1">Uncharacterized protein</fullName>
    </submittedName>
</protein>
<name>A0A1D9MLT9_9ACTO</name>
<dbReference type="OrthoDB" id="4391631at2"/>
<gene>
    <name evidence="1" type="ORF">BK816_08170</name>
</gene>
<sequence length="429" mass="46693">MTDELFPNNDSKELQMFEDEHGVVLLGEPTQLETWLNREGIDSREFHLKPNNSAGKVAKVSQLAGKTAELSGRWVKKTKESTELVKKLGRTQKVGSMADASQKVSKLDRLKRGVASPSLLTGVGGVMAQIAREQAIKEISDYLKQMDSKLEDLLQDQKDQAVSNLLGVAQTIKETEAIAFQTGQLSETTWSKLSQAPQNLATARAYALVKLDGLTRKLETAKNAGAQANAAEKLQKEINVWLAVVAQSLVLHDRISVLEIQRAMGENPKELADYQSAMEVARRLRLTEIEEVLNSLNGRLAAAARVTSTQKLLHPKAVGRTLPALAASTSMVNTFAHHVELELNQAEIKDAPGWFQAASEVISATANDAAQLGVRAATGTKTIAGDSWKYLQKASTNATKASVDLTKNSASKLAQWFKELGANQENKND</sequence>